<sequence length="562" mass="61334">MSFSQALLEQDLWCGSKDKDEPASPDRIALHHKRAQSICRQSGLSIDDIRDLTEKFWNFHFDLIGARDPCAYIIALIHVNLCIGTLANFVGQRPDLSDLVEKLINFDICGQFMLTEIGHGLDARNLETTATLQPDGSFDLHTPNEAAAKAMPPTTPDGDISRVAIVFARLIVHGQDHGVKPFLVWLCDSSQMYRGIKSRALPMRSGTASKPLDHSITTFNHVRLSPKALLGPISKPSDARDDFLQHIWRVSIGTLSVSILGVSVLKVGTHVAALYSQRRTAASPNGRGRVPILSFSTQQRPILDAWAYATVLEPYARWTVKQFMDPRHSRQVRHAFATAFKATIARATRVMNELAERCGWQGLFGYNQISELALSFQGASIAEGDTLVLCIRLASELLASKYALPSPHNPSTPLAQREQSLTTAARAKIAELGGYGNHRGEAFNRHMLPRCRPLVEAIGHRMAYEAAQEAGACASAVGLFELLCLEREAGWVEGGRLEDALVEAYDAALPDMLEAVAAGEEAGVGGYVTAPIVSDEKWEAFVEGLPVFEGLVDGEGGCQPGF</sequence>
<proteinExistence type="predicted"/>
<evidence type="ECO:0000313" key="1">
    <source>
        <dbReference type="EMBL" id="KAH6623727.1"/>
    </source>
</evidence>
<evidence type="ECO:0000313" key="2">
    <source>
        <dbReference type="Proteomes" id="UP000724584"/>
    </source>
</evidence>
<comment type="caution">
    <text evidence="1">The sequence shown here is derived from an EMBL/GenBank/DDBJ whole genome shotgun (WGS) entry which is preliminary data.</text>
</comment>
<dbReference type="Proteomes" id="UP000724584">
    <property type="component" value="Unassembled WGS sequence"/>
</dbReference>
<dbReference type="EMBL" id="JAGIZQ010000006">
    <property type="protein sequence ID" value="KAH6623727.1"/>
    <property type="molecule type" value="Genomic_DNA"/>
</dbReference>
<reference evidence="1 2" key="1">
    <citation type="journal article" date="2021" name="Nat. Commun.">
        <title>Genetic determinants of endophytism in the Arabidopsis root mycobiome.</title>
        <authorList>
            <person name="Mesny F."/>
            <person name="Miyauchi S."/>
            <person name="Thiergart T."/>
            <person name="Pickel B."/>
            <person name="Atanasova L."/>
            <person name="Karlsson M."/>
            <person name="Huettel B."/>
            <person name="Barry K.W."/>
            <person name="Haridas S."/>
            <person name="Chen C."/>
            <person name="Bauer D."/>
            <person name="Andreopoulos W."/>
            <person name="Pangilinan J."/>
            <person name="LaButti K."/>
            <person name="Riley R."/>
            <person name="Lipzen A."/>
            <person name="Clum A."/>
            <person name="Drula E."/>
            <person name="Henrissat B."/>
            <person name="Kohler A."/>
            <person name="Grigoriev I.V."/>
            <person name="Martin F.M."/>
            <person name="Hacquard S."/>
        </authorList>
    </citation>
    <scope>NUCLEOTIDE SEQUENCE [LARGE SCALE GENOMIC DNA]</scope>
    <source>
        <strain evidence="1 2">MPI-SDFR-AT-0079</strain>
    </source>
</reference>
<gene>
    <name evidence="1" type="ORF">F5144DRAFT_623608</name>
</gene>
<keyword evidence="2" id="KW-1185">Reference proteome</keyword>
<protein>
    <submittedName>
        <fullName evidence="1">Acyl-CoA dehydrogenase/oxidase C-terminal</fullName>
    </submittedName>
</protein>
<accession>A0ACB7NZM3</accession>
<name>A0ACB7NZM3_9PEZI</name>
<organism evidence="1 2">
    <name type="scientific">Chaetomium tenue</name>
    <dbReference type="NCBI Taxonomy" id="1854479"/>
    <lineage>
        <taxon>Eukaryota</taxon>
        <taxon>Fungi</taxon>
        <taxon>Dikarya</taxon>
        <taxon>Ascomycota</taxon>
        <taxon>Pezizomycotina</taxon>
        <taxon>Sordariomycetes</taxon>
        <taxon>Sordariomycetidae</taxon>
        <taxon>Sordariales</taxon>
        <taxon>Chaetomiaceae</taxon>
        <taxon>Chaetomium</taxon>
    </lineage>
</organism>